<accession>A0AAQ4DT53</accession>
<comment type="caution">
    <text evidence="2">The sequence shown here is derived from an EMBL/GenBank/DDBJ whole genome shotgun (WGS) entry which is preliminary data.</text>
</comment>
<proteinExistence type="predicted"/>
<dbReference type="PANTHER" id="PTHR24096">
    <property type="entry name" value="LONG-CHAIN-FATTY-ACID--COA LIGASE"/>
    <property type="match status" value="1"/>
</dbReference>
<feature type="domain" description="AMP-binding enzyme C-terminal" evidence="1">
    <location>
        <begin position="42"/>
        <end position="85"/>
    </location>
</feature>
<dbReference type="Proteomes" id="UP001321473">
    <property type="component" value="Unassembled WGS sequence"/>
</dbReference>
<dbReference type="SUPFAM" id="SSF56801">
    <property type="entry name" value="Acetyl-CoA synthetase-like"/>
    <property type="match status" value="1"/>
</dbReference>
<dbReference type="PANTHER" id="PTHR24096:SF422">
    <property type="entry name" value="BCDNA.GH02901"/>
    <property type="match status" value="1"/>
</dbReference>
<evidence type="ECO:0000259" key="1">
    <source>
        <dbReference type="Pfam" id="PF13193"/>
    </source>
</evidence>
<evidence type="ECO:0000313" key="3">
    <source>
        <dbReference type="Proteomes" id="UP001321473"/>
    </source>
</evidence>
<dbReference type="InterPro" id="IPR045851">
    <property type="entry name" value="AMP-bd_C_sf"/>
</dbReference>
<sequence length="99" mass="11068">MATSLFIYPGDVGYYIPDGRFFVCGRLKELIKCMDQQVAPAELEELLSSDSGVLHVVVVGVPHHEYGEAARPFVVPRQRLQPGSLEEQREAQRLQDLVA</sequence>
<name>A0AAQ4DT53_AMBAM</name>
<organism evidence="2 3">
    <name type="scientific">Amblyomma americanum</name>
    <name type="common">Lone star tick</name>
    <dbReference type="NCBI Taxonomy" id="6943"/>
    <lineage>
        <taxon>Eukaryota</taxon>
        <taxon>Metazoa</taxon>
        <taxon>Ecdysozoa</taxon>
        <taxon>Arthropoda</taxon>
        <taxon>Chelicerata</taxon>
        <taxon>Arachnida</taxon>
        <taxon>Acari</taxon>
        <taxon>Parasitiformes</taxon>
        <taxon>Ixodida</taxon>
        <taxon>Ixodoidea</taxon>
        <taxon>Ixodidae</taxon>
        <taxon>Amblyomminae</taxon>
        <taxon>Amblyomma</taxon>
    </lineage>
</organism>
<protein>
    <recommendedName>
        <fullName evidence="1">AMP-binding enzyme C-terminal domain-containing protein</fullName>
    </recommendedName>
</protein>
<evidence type="ECO:0000313" key="2">
    <source>
        <dbReference type="EMBL" id="KAK8765643.1"/>
    </source>
</evidence>
<dbReference type="Pfam" id="PF13193">
    <property type="entry name" value="AMP-binding_C"/>
    <property type="match status" value="1"/>
</dbReference>
<keyword evidence="3" id="KW-1185">Reference proteome</keyword>
<dbReference type="AlphaFoldDB" id="A0AAQ4DT53"/>
<gene>
    <name evidence="2" type="ORF">V5799_031747</name>
</gene>
<reference evidence="2 3" key="1">
    <citation type="journal article" date="2023" name="Arcadia Sci">
        <title>De novo assembly of a long-read Amblyomma americanum tick genome.</title>
        <authorList>
            <person name="Chou S."/>
            <person name="Poskanzer K.E."/>
            <person name="Rollins M."/>
            <person name="Thuy-Boun P.S."/>
        </authorList>
    </citation>
    <scope>NUCLEOTIDE SEQUENCE [LARGE SCALE GENOMIC DNA]</scope>
    <source>
        <strain evidence="2">F_SG_1</strain>
        <tissue evidence="2">Salivary glands</tissue>
    </source>
</reference>
<dbReference type="GO" id="GO:0016405">
    <property type="term" value="F:CoA-ligase activity"/>
    <property type="evidence" value="ECO:0007669"/>
    <property type="project" value="TreeGrafter"/>
</dbReference>
<dbReference type="Gene3D" id="3.30.300.30">
    <property type="match status" value="1"/>
</dbReference>
<dbReference type="InterPro" id="IPR025110">
    <property type="entry name" value="AMP-bd_C"/>
</dbReference>
<dbReference type="EMBL" id="JARKHS020027191">
    <property type="protein sequence ID" value="KAK8765643.1"/>
    <property type="molecule type" value="Genomic_DNA"/>
</dbReference>
<feature type="non-terminal residue" evidence="2">
    <location>
        <position position="99"/>
    </location>
</feature>